<accession>A0ACB8AZQ4</accession>
<keyword evidence="2" id="KW-1185">Reference proteome</keyword>
<evidence type="ECO:0000313" key="2">
    <source>
        <dbReference type="Proteomes" id="UP000790709"/>
    </source>
</evidence>
<reference evidence="1" key="1">
    <citation type="journal article" date="2021" name="New Phytol.">
        <title>Evolutionary innovations through gain and loss of genes in the ectomycorrhizal Boletales.</title>
        <authorList>
            <person name="Wu G."/>
            <person name="Miyauchi S."/>
            <person name="Morin E."/>
            <person name="Kuo A."/>
            <person name="Drula E."/>
            <person name="Varga T."/>
            <person name="Kohler A."/>
            <person name="Feng B."/>
            <person name="Cao Y."/>
            <person name="Lipzen A."/>
            <person name="Daum C."/>
            <person name="Hundley H."/>
            <person name="Pangilinan J."/>
            <person name="Johnson J."/>
            <person name="Barry K."/>
            <person name="LaButti K."/>
            <person name="Ng V."/>
            <person name="Ahrendt S."/>
            <person name="Min B."/>
            <person name="Choi I.G."/>
            <person name="Park H."/>
            <person name="Plett J.M."/>
            <person name="Magnuson J."/>
            <person name="Spatafora J.W."/>
            <person name="Nagy L.G."/>
            <person name="Henrissat B."/>
            <person name="Grigoriev I.V."/>
            <person name="Yang Z.L."/>
            <person name="Xu J."/>
            <person name="Martin F.M."/>
        </authorList>
    </citation>
    <scope>NUCLEOTIDE SEQUENCE</scope>
    <source>
        <strain evidence="1">KUC20120723A-06</strain>
    </source>
</reference>
<name>A0ACB8AZQ4_9AGAM</name>
<sequence>MPRPNWRGKGKTSSKSSAIETKSHDNAIALLSNVIGLLDTTADLVPLDVAKGVLSTLSSILTTVKNTMQNKDDFAEVLDRCEKIANSVKRSACGRPESDTDPTLVRALDELKSSVDVIEKTVKAKEQRALRYRVFSASVDRESIAKWKEQLDSFLRICDHELIVHIDMEIGNIGRALKEGMDTKPGELDREPPPGWPSMFFGRDDLVRDAVESLDLQHVVLVGPGGIGKSSIAKAILNEDSIVAKFQDRRFFVSFDNIDASQITLDTFVQRIADVLGVKSALLGAVKTYLAASNVLIVLDNAETFQDAASGSDRIAEAIDELGALPSVRIILTTRNRRVSTNLSRIIVDVPVLNPSAAREAFTKIYWIDGSPAIIAIVDELLKDLDFHALSINLLAHVATENQWTLDRLKSEWKKQQTDLLEVSGGKLQSVSVTIELSLASSSIKKLGNDARHVMQVAAFLPQGVNEENLEHLFPTIRNIRSIIDALCRLSLMYRKAEAYAMLSPIRIHILNTHQSHDTLPLDLIHVRNHYYAQLDDGGAWITTEDANVERLIAHDLSRATAHMELAYKACSRFLYLLMLHKPRPTSLRIGILGKPGNNHHFVDQREPSYWEAWSVCHLGGLAAALRNDREAIELLTTAKQLFALRQHHEMTVRCLEGVAGRHFLSGNLSACEETFQEALNLRREYHILSPDDQARINLRLGDAMMHKGRLQEALTLFTSAQEYFDSTGDASNIAWATSRRGEAEWHSGNCAAARQHFETRLSFATRMNDKHGHVWSLICVARDEARDGHYMEARKVLEEAFTLASEGNNIDFTCRVLWQQAALASDQGHFDCARDILMRAFVEMTTHGWQSVSTIAMTNDCSARNELFAGDYEKARELFLGVEDSCDETSDLELQIRSSRALGEIALLEGDITGARKWFTKTKSLCDGTGTHPDFLYIGNPHTRLKEEHNGWKLFLKGRLPSV</sequence>
<dbReference type="EMBL" id="MU266741">
    <property type="protein sequence ID" value="KAH7918740.1"/>
    <property type="molecule type" value="Genomic_DNA"/>
</dbReference>
<organism evidence="1 2">
    <name type="scientific">Leucogyrophana mollusca</name>
    <dbReference type="NCBI Taxonomy" id="85980"/>
    <lineage>
        <taxon>Eukaryota</taxon>
        <taxon>Fungi</taxon>
        <taxon>Dikarya</taxon>
        <taxon>Basidiomycota</taxon>
        <taxon>Agaricomycotina</taxon>
        <taxon>Agaricomycetes</taxon>
        <taxon>Agaricomycetidae</taxon>
        <taxon>Boletales</taxon>
        <taxon>Boletales incertae sedis</taxon>
        <taxon>Leucogyrophana</taxon>
    </lineage>
</organism>
<evidence type="ECO:0000313" key="1">
    <source>
        <dbReference type="EMBL" id="KAH7918740.1"/>
    </source>
</evidence>
<gene>
    <name evidence="1" type="ORF">BV22DRAFT_898959</name>
</gene>
<comment type="caution">
    <text evidence="1">The sequence shown here is derived from an EMBL/GenBank/DDBJ whole genome shotgun (WGS) entry which is preliminary data.</text>
</comment>
<protein>
    <submittedName>
        <fullName evidence="1">TPR-like protein</fullName>
    </submittedName>
</protein>
<dbReference type="Proteomes" id="UP000790709">
    <property type="component" value="Unassembled WGS sequence"/>
</dbReference>
<proteinExistence type="predicted"/>